<comment type="caution">
    <text evidence="1">The sequence shown here is derived from an EMBL/GenBank/DDBJ whole genome shotgun (WGS) entry which is preliminary data.</text>
</comment>
<dbReference type="EMBL" id="JAFREP010000011">
    <property type="protein sequence ID" value="MBO1319383.1"/>
    <property type="molecule type" value="Genomic_DNA"/>
</dbReference>
<accession>A0A8J7U2J3</accession>
<protein>
    <submittedName>
        <fullName evidence="1">Uncharacterized protein</fullName>
    </submittedName>
</protein>
<name>A0A8J7U2J3_9BACT</name>
<proteinExistence type="predicted"/>
<dbReference type="RefSeq" id="WP_207859204.1">
    <property type="nucleotide sequence ID" value="NZ_JAFREP010000011.1"/>
</dbReference>
<evidence type="ECO:0000313" key="1">
    <source>
        <dbReference type="EMBL" id="MBO1319383.1"/>
    </source>
</evidence>
<keyword evidence="2" id="KW-1185">Reference proteome</keyword>
<sequence length="186" mass="20013">MLDGAVNGSLQLTVTEAETGVYRCEVTGPRGTFVSTPTEITLDTLTGMRVTPRVQTLGDTVPTFTVAGTCSLQNPQYEWTAFPATTLNESGNQVSVDPPPQETTRLDVTVTEGADQVTVSAWLLVAAHPGFDDFNGDGCQNVQDLRDLAPFWRQAFEGDLSGDGRIDVLDLLYLQVVDPVPCPPQP</sequence>
<organism evidence="1 2">
    <name type="scientific">Acanthopleuribacter pedis</name>
    <dbReference type="NCBI Taxonomy" id="442870"/>
    <lineage>
        <taxon>Bacteria</taxon>
        <taxon>Pseudomonadati</taxon>
        <taxon>Acidobacteriota</taxon>
        <taxon>Holophagae</taxon>
        <taxon>Acanthopleuribacterales</taxon>
        <taxon>Acanthopleuribacteraceae</taxon>
        <taxon>Acanthopleuribacter</taxon>
    </lineage>
</organism>
<dbReference type="AlphaFoldDB" id="A0A8J7U2J3"/>
<evidence type="ECO:0000313" key="2">
    <source>
        <dbReference type="Proteomes" id="UP000664417"/>
    </source>
</evidence>
<dbReference type="Proteomes" id="UP000664417">
    <property type="component" value="Unassembled WGS sequence"/>
</dbReference>
<gene>
    <name evidence="1" type="ORF">J3U88_12995</name>
</gene>
<reference evidence="1" key="1">
    <citation type="submission" date="2021-03" db="EMBL/GenBank/DDBJ databases">
        <authorList>
            <person name="Wang G."/>
        </authorList>
    </citation>
    <scope>NUCLEOTIDE SEQUENCE</scope>
    <source>
        <strain evidence="1">KCTC 12899</strain>
    </source>
</reference>